<gene>
    <name evidence="1" type="ORF">P7K49_024896</name>
</gene>
<dbReference type="Proteomes" id="UP001266305">
    <property type="component" value="Unassembled WGS sequence"/>
</dbReference>
<dbReference type="EMBL" id="JASSZA010000012">
    <property type="protein sequence ID" value="KAK2095862.1"/>
    <property type="molecule type" value="Genomic_DNA"/>
</dbReference>
<evidence type="ECO:0000313" key="1">
    <source>
        <dbReference type="EMBL" id="KAK2095862.1"/>
    </source>
</evidence>
<sequence length="66" mass="6837">MTAPVHVDLALASLHGTETVSSPSTARRSLVPLVCNTFPKFKVAGPVIGIPVAKKCANVVPLQVDS</sequence>
<reference evidence="1 2" key="1">
    <citation type="submission" date="2023-05" db="EMBL/GenBank/DDBJ databases">
        <title>B98-5 Cell Line De Novo Hybrid Assembly: An Optical Mapping Approach.</title>
        <authorList>
            <person name="Kananen K."/>
            <person name="Auerbach J.A."/>
            <person name="Kautto E."/>
            <person name="Blachly J.S."/>
        </authorList>
    </citation>
    <scope>NUCLEOTIDE SEQUENCE [LARGE SCALE GENOMIC DNA]</scope>
    <source>
        <strain evidence="1">B95-8</strain>
        <tissue evidence="1">Cell line</tissue>
    </source>
</reference>
<proteinExistence type="predicted"/>
<name>A0ABQ9UFJ0_SAGOE</name>
<accession>A0ABQ9UFJ0</accession>
<organism evidence="1 2">
    <name type="scientific">Saguinus oedipus</name>
    <name type="common">Cotton-top tamarin</name>
    <name type="synonym">Oedipomidas oedipus</name>
    <dbReference type="NCBI Taxonomy" id="9490"/>
    <lineage>
        <taxon>Eukaryota</taxon>
        <taxon>Metazoa</taxon>
        <taxon>Chordata</taxon>
        <taxon>Craniata</taxon>
        <taxon>Vertebrata</taxon>
        <taxon>Euteleostomi</taxon>
        <taxon>Mammalia</taxon>
        <taxon>Eutheria</taxon>
        <taxon>Euarchontoglires</taxon>
        <taxon>Primates</taxon>
        <taxon>Haplorrhini</taxon>
        <taxon>Platyrrhini</taxon>
        <taxon>Cebidae</taxon>
        <taxon>Callitrichinae</taxon>
        <taxon>Saguinus</taxon>
    </lineage>
</organism>
<evidence type="ECO:0000313" key="2">
    <source>
        <dbReference type="Proteomes" id="UP001266305"/>
    </source>
</evidence>
<protein>
    <submittedName>
        <fullName evidence="1">Uncharacterized protein</fullName>
    </submittedName>
</protein>
<comment type="caution">
    <text evidence="1">The sequence shown here is derived from an EMBL/GenBank/DDBJ whole genome shotgun (WGS) entry which is preliminary data.</text>
</comment>
<keyword evidence="2" id="KW-1185">Reference proteome</keyword>